<feature type="transmembrane region" description="Helical" evidence="6">
    <location>
        <begin position="524"/>
        <end position="541"/>
    </location>
</feature>
<feature type="transmembrane region" description="Helical" evidence="6">
    <location>
        <begin position="423"/>
        <end position="448"/>
    </location>
</feature>
<feature type="transmembrane region" description="Helical" evidence="6">
    <location>
        <begin position="460"/>
        <end position="476"/>
    </location>
</feature>
<feature type="transmembrane region" description="Helical" evidence="6">
    <location>
        <begin position="96"/>
        <end position="115"/>
    </location>
</feature>
<keyword evidence="5 6" id="KW-0472">Membrane</keyword>
<name>A0A1W2DNP1_9BACT</name>
<keyword evidence="2" id="KW-1003">Cell membrane</keyword>
<feature type="transmembrane region" description="Helical" evidence="6">
    <location>
        <begin position="221"/>
        <end position="239"/>
    </location>
</feature>
<accession>A0A1W2DNP1</accession>
<organism evidence="7 8">
    <name type="scientific">Desulfocicer vacuolatum DSM 3385</name>
    <dbReference type="NCBI Taxonomy" id="1121400"/>
    <lineage>
        <taxon>Bacteria</taxon>
        <taxon>Pseudomonadati</taxon>
        <taxon>Thermodesulfobacteriota</taxon>
        <taxon>Desulfobacteria</taxon>
        <taxon>Desulfobacterales</taxon>
        <taxon>Desulfobacteraceae</taxon>
        <taxon>Desulfocicer</taxon>
    </lineage>
</organism>
<dbReference type="Proteomes" id="UP000192418">
    <property type="component" value="Unassembled WGS sequence"/>
</dbReference>
<feature type="transmembrane region" description="Helical" evidence="6">
    <location>
        <begin position="319"/>
        <end position="340"/>
    </location>
</feature>
<dbReference type="STRING" id="1121400.SAMN02746065_11925"/>
<feature type="transmembrane region" description="Helical" evidence="6">
    <location>
        <begin position="392"/>
        <end position="411"/>
    </location>
</feature>
<dbReference type="InterPro" id="IPR050833">
    <property type="entry name" value="Poly_Biosynth_Transport"/>
</dbReference>
<dbReference type="EMBL" id="FWXY01000019">
    <property type="protein sequence ID" value="SMC99125.1"/>
    <property type="molecule type" value="Genomic_DNA"/>
</dbReference>
<feature type="transmembrane region" description="Helical" evidence="6">
    <location>
        <begin position="51"/>
        <end position="75"/>
    </location>
</feature>
<evidence type="ECO:0000256" key="1">
    <source>
        <dbReference type="ARBA" id="ARBA00004651"/>
    </source>
</evidence>
<feature type="transmembrane region" description="Helical" evidence="6">
    <location>
        <begin position="482"/>
        <end position="503"/>
    </location>
</feature>
<feature type="transmembrane region" description="Helical" evidence="6">
    <location>
        <begin position="169"/>
        <end position="189"/>
    </location>
</feature>
<feature type="transmembrane region" description="Helical" evidence="6">
    <location>
        <begin position="346"/>
        <end position="371"/>
    </location>
</feature>
<evidence type="ECO:0000313" key="8">
    <source>
        <dbReference type="Proteomes" id="UP000192418"/>
    </source>
</evidence>
<dbReference type="AlphaFoldDB" id="A0A1W2DNP1"/>
<dbReference type="PANTHER" id="PTHR30250:SF26">
    <property type="entry name" value="PSMA PROTEIN"/>
    <property type="match status" value="1"/>
</dbReference>
<reference evidence="7 8" key="1">
    <citation type="submission" date="2017-04" db="EMBL/GenBank/DDBJ databases">
        <authorList>
            <person name="Afonso C.L."/>
            <person name="Miller P.J."/>
            <person name="Scott M.A."/>
            <person name="Spackman E."/>
            <person name="Goraichik I."/>
            <person name="Dimitrov K.M."/>
            <person name="Suarez D.L."/>
            <person name="Swayne D.E."/>
        </authorList>
    </citation>
    <scope>NUCLEOTIDE SEQUENCE [LARGE SCALE GENOMIC DNA]</scope>
    <source>
        <strain evidence="7 8">DSM 3385</strain>
    </source>
</reference>
<keyword evidence="8" id="KW-1185">Reference proteome</keyword>
<evidence type="ECO:0000256" key="2">
    <source>
        <dbReference type="ARBA" id="ARBA00022475"/>
    </source>
</evidence>
<keyword evidence="4 6" id="KW-1133">Transmembrane helix</keyword>
<feature type="transmembrane region" description="Helical" evidence="6">
    <location>
        <begin position="21"/>
        <end position="45"/>
    </location>
</feature>
<comment type="subcellular location">
    <subcellularLocation>
        <location evidence="1">Cell membrane</location>
        <topology evidence="1">Multi-pass membrane protein</topology>
    </subcellularLocation>
</comment>
<sequence length="595" mass="65222">MDENQQKNLSKVGKKAGKNAMAGMAATAIYFLSRIALTPIILSYISLTEFGLWSICFVILSYAAVGAVGINTAYVKFTAQYHAEKNLEKMNSLFSTGLLFMLLFALIFYTAIYLLHPWLLGLFHVKAQSMSIAGFMVMGTTLVFCIDFTMGGFRSVLDGLQEIAFTKSVNVGASVFEVILIVIFLPLGMGVKGLLYAYGIKTVAEMLICTVFVFKKLPGFSIGISFISAAAFKELFVYVGKVQVLGAISIFNASLARFVIASFMGLAGTGLFEIGRKFPFTGRNISRAAFTPFFPAASYLGGRWQRGDLAPVGLRIKKYLFLFLASLLIGMVPVIFIYIFNPGAHTLPTALLCAFIGLIIATVTPFLKWLYGTFKEEDKLLETELQSFYLKGLRLLAILNATVFGFLMAVATPLITCWVGNEYIGAAGVMVIISLSNMIHLCTGPATLVFKGINRSGREFEYLIIQLITALLWIPTGTRFMGILGASLGVLASSCLGSIFLFLRTNQAFGITLKQFVKTVLTPTLGPLLVTMTVYVITLILPMHTRIIAGVEVIFLGIFHLALTFTLLWKFFLTADETTPLMNIIKHRLPGKNRG</sequence>
<feature type="transmembrane region" description="Helical" evidence="6">
    <location>
        <begin position="245"/>
        <end position="267"/>
    </location>
</feature>
<dbReference type="OrthoDB" id="5751261at2"/>
<dbReference type="GO" id="GO:0015297">
    <property type="term" value="F:antiporter activity"/>
    <property type="evidence" value="ECO:0007669"/>
    <property type="project" value="InterPro"/>
</dbReference>
<evidence type="ECO:0000256" key="6">
    <source>
        <dbReference type="SAM" id="Phobius"/>
    </source>
</evidence>
<dbReference type="GO" id="GO:0005886">
    <property type="term" value="C:plasma membrane"/>
    <property type="evidence" value="ECO:0007669"/>
    <property type="project" value="UniProtKB-SubCell"/>
</dbReference>
<evidence type="ECO:0000256" key="5">
    <source>
        <dbReference type="ARBA" id="ARBA00023136"/>
    </source>
</evidence>
<feature type="transmembrane region" description="Helical" evidence="6">
    <location>
        <begin position="195"/>
        <end position="214"/>
    </location>
</feature>
<feature type="transmembrane region" description="Helical" evidence="6">
    <location>
        <begin position="135"/>
        <end position="157"/>
    </location>
</feature>
<dbReference type="RefSeq" id="WP_084070664.1">
    <property type="nucleotide sequence ID" value="NZ_FWXY01000019.1"/>
</dbReference>
<keyword evidence="3 6" id="KW-0812">Transmembrane</keyword>
<evidence type="ECO:0000313" key="7">
    <source>
        <dbReference type="EMBL" id="SMC99125.1"/>
    </source>
</evidence>
<evidence type="ECO:0000256" key="3">
    <source>
        <dbReference type="ARBA" id="ARBA00022692"/>
    </source>
</evidence>
<protein>
    <submittedName>
        <fullName evidence="7">MatE protein</fullName>
    </submittedName>
</protein>
<evidence type="ECO:0000256" key="4">
    <source>
        <dbReference type="ARBA" id="ARBA00022989"/>
    </source>
</evidence>
<dbReference type="PANTHER" id="PTHR30250">
    <property type="entry name" value="PST FAMILY PREDICTED COLANIC ACID TRANSPORTER"/>
    <property type="match status" value="1"/>
</dbReference>
<proteinExistence type="predicted"/>
<gene>
    <name evidence="7" type="ORF">SAMN02746065_11925</name>
</gene>
<dbReference type="GO" id="GO:0042910">
    <property type="term" value="F:xenobiotic transmembrane transporter activity"/>
    <property type="evidence" value="ECO:0007669"/>
    <property type="project" value="InterPro"/>
</dbReference>
<feature type="transmembrane region" description="Helical" evidence="6">
    <location>
        <begin position="547"/>
        <end position="572"/>
    </location>
</feature>